<reference evidence="2" key="1">
    <citation type="submission" date="2020-03" db="EMBL/GenBank/DDBJ databases">
        <title>The deep terrestrial virosphere.</title>
        <authorList>
            <person name="Holmfeldt K."/>
            <person name="Nilsson E."/>
            <person name="Simone D."/>
            <person name="Lopez-Fernandez M."/>
            <person name="Wu X."/>
            <person name="de Brujin I."/>
            <person name="Lundin D."/>
            <person name="Andersson A."/>
            <person name="Bertilsson S."/>
            <person name="Dopson M."/>
        </authorList>
    </citation>
    <scope>NUCLEOTIDE SEQUENCE</scope>
    <source>
        <strain evidence="2">TM448A01908</strain>
    </source>
</reference>
<accession>A0A6H1ZSC1</accession>
<proteinExistence type="predicted"/>
<dbReference type="EMBL" id="MT144220">
    <property type="protein sequence ID" value="QJA50836.1"/>
    <property type="molecule type" value="Genomic_DNA"/>
</dbReference>
<feature type="transmembrane region" description="Helical" evidence="1">
    <location>
        <begin position="142"/>
        <end position="163"/>
    </location>
</feature>
<organism evidence="2">
    <name type="scientific">viral metagenome</name>
    <dbReference type="NCBI Taxonomy" id="1070528"/>
    <lineage>
        <taxon>unclassified sequences</taxon>
        <taxon>metagenomes</taxon>
        <taxon>organismal metagenomes</taxon>
    </lineage>
</organism>
<protein>
    <submittedName>
        <fullName evidence="2">Uncharacterized protein</fullName>
    </submittedName>
</protein>
<gene>
    <name evidence="2" type="ORF">TM448A01908_0002</name>
</gene>
<sequence>MQNYRGFSLETVYEVLSAQGVKLGKRNLERSVDFIYKAVDGTANVKELEFVNRYFGKAIFNSHILEKVGTSVADVTLADNMGVTLSELYTLRKSESLGYPAKRRRRRRRRRKVRKKKPTYPWNVFRGTIFSGIPILEGIGKALAGALNFILLLVIGGLILVFLPKIVTFVSTTASSIAGGYASVKSAFAKARVAGAESQLADIKVQEAQKRLGGD</sequence>
<keyword evidence="1" id="KW-0472">Membrane</keyword>
<dbReference type="AlphaFoldDB" id="A0A6H1ZSC1"/>
<keyword evidence="1" id="KW-0812">Transmembrane</keyword>
<evidence type="ECO:0000313" key="2">
    <source>
        <dbReference type="EMBL" id="QJA50836.1"/>
    </source>
</evidence>
<keyword evidence="1" id="KW-1133">Transmembrane helix</keyword>
<name>A0A6H1ZSC1_9ZZZZ</name>
<evidence type="ECO:0000256" key="1">
    <source>
        <dbReference type="SAM" id="Phobius"/>
    </source>
</evidence>